<dbReference type="GO" id="GO:0006402">
    <property type="term" value="P:mRNA catabolic process"/>
    <property type="evidence" value="ECO:0007669"/>
    <property type="project" value="TreeGrafter"/>
</dbReference>
<dbReference type="GO" id="GO:0003723">
    <property type="term" value="F:RNA binding"/>
    <property type="evidence" value="ECO:0007669"/>
    <property type="project" value="InterPro"/>
</dbReference>
<dbReference type="InterPro" id="IPR012340">
    <property type="entry name" value="NA-bd_OB-fold"/>
</dbReference>
<dbReference type="InterPro" id="IPR050180">
    <property type="entry name" value="RNR_Ribonuclease"/>
</dbReference>
<dbReference type="PANTHER" id="PTHR23355">
    <property type="entry name" value="RIBONUCLEASE"/>
    <property type="match status" value="1"/>
</dbReference>
<dbReference type="SMART" id="SM00955">
    <property type="entry name" value="RNB"/>
    <property type="match status" value="1"/>
</dbReference>
<evidence type="ECO:0000259" key="1">
    <source>
        <dbReference type="SMART" id="SM00955"/>
    </source>
</evidence>
<name>A0A6C0AUG8_9ZZZZ</name>
<dbReference type="SUPFAM" id="SSF50249">
    <property type="entry name" value="Nucleic acid-binding proteins"/>
    <property type="match status" value="1"/>
</dbReference>
<feature type="domain" description="RNB" evidence="1">
    <location>
        <begin position="46"/>
        <end position="340"/>
    </location>
</feature>
<accession>A0A6C0AUG8</accession>
<dbReference type="InterPro" id="IPR001900">
    <property type="entry name" value="RNase_II/R"/>
</dbReference>
<organism evidence="2">
    <name type="scientific">viral metagenome</name>
    <dbReference type="NCBI Taxonomy" id="1070528"/>
    <lineage>
        <taxon>unclassified sequences</taxon>
        <taxon>metagenomes</taxon>
        <taxon>organismal metagenomes</taxon>
    </lineage>
</organism>
<reference evidence="2" key="1">
    <citation type="journal article" date="2020" name="Nature">
        <title>Giant virus diversity and host interactions through global metagenomics.</title>
        <authorList>
            <person name="Schulz F."/>
            <person name="Roux S."/>
            <person name="Paez-Espino D."/>
            <person name="Jungbluth S."/>
            <person name="Walsh D.A."/>
            <person name="Denef V.J."/>
            <person name="McMahon K.D."/>
            <person name="Konstantinidis K.T."/>
            <person name="Eloe-Fadrosh E.A."/>
            <person name="Kyrpides N.C."/>
            <person name="Woyke T."/>
        </authorList>
    </citation>
    <scope>NUCLEOTIDE SEQUENCE</scope>
    <source>
        <strain evidence="2">GVMAG-S-ERX555943-30</strain>
    </source>
</reference>
<dbReference type="PANTHER" id="PTHR23355:SF9">
    <property type="entry name" value="DIS3-LIKE EXONUCLEASE 2"/>
    <property type="match status" value="1"/>
</dbReference>
<dbReference type="GO" id="GO:0000175">
    <property type="term" value="F:3'-5'-RNA exonuclease activity"/>
    <property type="evidence" value="ECO:0007669"/>
    <property type="project" value="TreeGrafter"/>
</dbReference>
<dbReference type="Pfam" id="PF00773">
    <property type="entry name" value="RNB"/>
    <property type="match status" value="1"/>
</dbReference>
<sequence length="469" mass="54239">MSYEFENNYTNFIEPIYGAKRNESEDIRLTTNILIPHTYSIHDSDRVDMTHYEVYSIDPEGCEDADDAFSIYTNDDNSNLFLCIHIADPTEYIHLHTDLWQDIVNRTTTKYLSNRAPIHMIPDAILKLSSLKGDNEYKNAITIISDIDKTNYTPIGDIRLVFSKLRVKATNAFSYKEASENNEIEAFNIGVKISKALQQIRSKYTKGVKLNELSTAYTVYDSNNDAYLYEDTTKEKAMRQMISEFAIFANSFVGEYLKNTLNTGIFRTCEAKEWLSNTSSNITGEEMIQQIITNGITADYLSSAKSHDLVGMPEYCHFTSPIRRLADCICHYLLKYIHLQNKTPTIEMPFTEYDLETLSIRCLQATKKDKKNQYLDIKFRLLQVMRNIITQQGNVTLEYYITGYSGLFLNIIICKINDFNVHMSYTLRTRDYNKEINSEYHHKITCSTVNCFTKYDQGCIPELDQSILI</sequence>
<dbReference type="EMBL" id="MN738754">
    <property type="protein sequence ID" value="QHS83398.1"/>
    <property type="molecule type" value="Genomic_DNA"/>
</dbReference>
<proteinExistence type="predicted"/>
<evidence type="ECO:0000313" key="2">
    <source>
        <dbReference type="EMBL" id="QHS83398.1"/>
    </source>
</evidence>
<protein>
    <recommendedName>
        <fullName evidence="1">RNB domain-containing protein</fullName>
    </recommendedName>
</protein>
<dbReference type="AlphaFoldDB" id="A0A6C0AUG8"/>